<proteinExistence type="predicted"/>
<feature type="compositionally biased region" description="Basic and acidic residues" evidence="9">
    <location>
        <begin position="1"/>
        <end position="16"/>
    </location>
</feature>
<dbReference type="FunFam" id="3.40.50.10190:FF:000006">
    <property type="entry name" value="Breast cancer type 1 susceptibility protein homolog"/>
    <property type="match status" value="1"/>
</dbReference>
<dbReference type="InterPro" id="IPR034732">
    <property type="entry name" value="EPHD"/>
</dbReference>
<dbReference type="SMART" id="SM00249">
    <property type="entry name" value="PHD"/>
    <property type="match status" value="1"/>
</dbReference>
<dbReference type="PANTHER" id="PTHR13763">
    <property type="entry name" value="BREAST CANCER TYPE 1 SUSCEPTIBILITY PROTEIN BRCA1"/>
    <property type="match status" value="1"/>
</dbReference>
<evidence type="ECO:0000256" key="8">
    <source>
        <dbReference type="ARBA" id="ARBA00023242"/>
    </source>
</evidence>
<dbReference type="GO" id="GO:0005634">
    <property type="term" value="C:nucleus"/>
    <property type="evidence" value="ECO:0007669"/>
    <property type="project" value="UniProtKB-SubCell"/>
</dbReference>
<dbReference type="Gene3D" id="3.40.50.10190">
    <property type="entry name" value="BRCT domain"/>
    <property type="match status" value="2"/>
</dbReference>
<dbReference type="GO" id="GO:0008270">
    <property type="term" value="F:zinc ion binding"/>
    <property type="evidence" value="ECO:0007669"/>
    <property type="project" value="UniProtKB-KW"/>
</dbReference>
<evidence type="ECO:0000259" key="11">
    <source>
        <dbReference type="PROSITE" id="PS51805"/>
    </source>
</evidence>
<dbReference type="Proteomes" id="UP001161247">
    <property type="component" value="Chromosome 5"/>
</dbReference>
<dbReference type="Pfam" id="PF00533">
    <property type="entry name" value="BRCT"/>
    <property type="match status" value="1"/>
</dbReference>
<feature type="region of interest" description="Disordered" evidence="9">
    <location>
        <begin position="1"/>
        <end position="30"/>
    </location>
</feature>
<evidence type="ECO:0000256" key="2">
    <source>
        <dbReference type="ARBA" id="ARBA00022723"/>
    </source>
</evidence>
<dbReference type="Pfam" id="PF13771">
    <property type="entry name" value="zf-HC5HC2H"/>
    <property type="match status" value="1"/>
</dbReference>
<evidence type="ECO:0000259" key="10">
    <source>
        <dbReference type="PROSITE" id="PS50172"/>
    </source>
</evidence>
<name>A0AAV1DI81_OLDCO</name>
<feature type="region of interest" description="Disordered" evidence="9">
    <location>
        <begin position="353"/>
        <end position="385"/>
    </location>
</feature>
<dbReference type="EMBL" id="OX459122">
    <property type="protein sequence ID" value="CAI9107576.1"/>
    <property type="molecule type" value="Genomic_DNA"/>
</dbReference>
<dbReference type="Gene3D" id="3.30.40.10">
    <property type="entry name" value="Zinc/RING finger domain, C3HC4 (zinc finger)"/>
    <property type="match status" value="1"/>
</dbReference>
<dbReference type="GO" id="GO:0004842">
    <property type="term" value="F:ubiquitin-protein transferase activity"/>
    <property type="evidence" value="ECO:0007669"/>
    <property type="project" value="TreeGrafter"/>
</dbReference>
<dbReference type="SMART" id="SM00292">
    <property type="entry name" value="BRCT"/>
    <property type="match status" value="2"/>
</dbReference>
<gene>
    <name evidence="12" type="ORF">OLC1_LOCUS15860</name>
</gene>
<dbReference type="SUPFAM" id="SSF52113">
    <property type="entry name" value="BRCT domain"/>
    <property type="match status" value="2"/>
</dbReference>
<dbReference type="InterPro" id="IPR036420">
    <property type="entry name" value="BRCT_dom_sf"/>
</dbReference>
<dbReference type="InterPro" id="IPR013083">
    <property type="entry name" value="Znf_RING/FYVE/PHD"/>
</dbReference>
<evidence type="ECO:0000313" key="12">
    <source>
        <dbReference type="EMBL" id="CAI9107576.1"/>
    </source>
</evidence>
<keyword evidence="13" id="KW-1185">Reference proteome</keyword>
<comment type="subcellular location">
    <subcellularLocation>
        <location evidence="1">Nucleus</location>
    </subcellularLocation>
</comment>
<protein>
    <submittedName>
        <fullName evidence="12">OLC1v1006960C1</fullName>
    </submittedName>
</protein>
<feature type="domain" description="BRCT" evidence="10">
    <location>
        <begin position="500"/>
        <end position="613"/>
    </location>
</feature>
<dbReference type="PROSITE" id="PS51805">
    <property type="entry name" value="EPHD"/>
    <property type="match status" value="1"/>
</dbReference>
<keyword evidence="2" id="KW-0479">Metal-binding</keyword>
<keyword evidence="5" id="KW-0863">Zinc-finger</keyword>
<dbReference type="CDD" id="cd17734">
    <property type="entry name" value="BRCT_Bard1_rpt1"/>
    <property type="match status" value="1"/>
</dbReference>
<evidence type="ECO:0000313" key="13">
    <source>
        <dbReference type="Proteomes" id="UP001161247"/>
    </source>
</evidence>
<feature type="domain" description="BRCT" evidence="10">
    <location>
        <begin position="394"/>
        <end position="479"/>
    </location>
</feature>
<sequence>MKEKEEGAKSKNRNDDPLPPNHHHSPNFNDLRAAPYMENLVTMYQSLNSTFTSVVSRHLSSALMNNLKEKSEVSGDQARTPRSSTNLCLGRITVDSHATLTHLPSHGGCSGTNEGLETQVEDMHPGPQPTPETSPSFCDNKVRNCNDVAEDGRCGGQSKAKMPADYLLETTDYERDAKRQKMLDYSSPESGVNDIGRNEHKVCSSDTTATSNNKFEEELSVAKPISLKRSVCAFCQTSKETDVTGPLLCYANGKQVDGETNRNSNVIPVHSNCIDWTPMVYYAGDIIKNLESELGRSAKLKCSSCGKKGAALGCFEKSCRRTYHVPCAFDIQECRWDSENFLMLCPSHYSVKFPKEKSKPRKSAAEPKQPKSTERIPSNSGFEANLPGGPKEWVFCGSALSAEEKFVLIKFATMCGATVSKFWRPNVTHVIAATDENGACTRTLKVLMGILNGRWILNMGWIRASMEANLPLDEGPYEISIDNHGCLDGPKTGRLRVSNEEPKLFEGINFYFTGDFVPAYKFDLFDLVRTAGGIIHESMEQLKTLTSNVEANASCLVVYNGDPPHGCLSGEGSSVVSERIAEAHNLAKQINCSVAGHKWILDSIAACRLLTAC</sequence>
<dbReference type="PROSITE" id="PS50172">
    <property type="entry name" value="BRCT"/>
    <property type="match status" value="2"/>
</dbReference>
<evidence type="ECO:0000256" key="7">
    <source>
        <dbReference type="ARBA" id="ARBA00023204"/>
    </source>
</evidence>
<dbReference type="PANTHER" id="PTHR13763:SF9">
    <property type="entry name" value="BRCA1-ASSOCIATED RING DOMAIN PROTEIN 1"/>
    <property type="match status" value="1"/>
</dbReference>
<evidence type="ECO:0000256" key="9">
    <source>
        <dbReference type="SAM" id="MobiDB-lite"/>
    </source>
</evidence>
<feature type="compositionally biased region" description="Basic and acidic residues" evidence="9">
    <location>
        <begin position="353"/>
        <end position="374"/>
    </location>
</feature>
<evidence type="ECO:0000256" key="6">
    <source>
        <dbReference type="ARBA" id="ARBA00022833"/>
    </source>
</evidence>
<evidence type="ECO:0000256" key="4">
    <source>
        <dbReference type="ARBA" id="ARBA00022763"/>
    </source>
</evidence>
<dbReference type="InterPro" id="IPR031099">
    <property type="entry name" value="BRCA1-associated"/>
</dbReference>
<dbReference type="InterPro" id="IPR001965">
    <property type="entry name" value="Znf_PHD"/>
</dbReference>
<feature type="domain" description="PHD-type" evidence="11">
    <location>
        <begin position="229"/>
        <end position="349"/>
    </location>
</feature>
<keyword evidence="3" id="KW-0677">Repeat</keyword>
<dbReference type="GO" id="GO:0045944">
    <property type="term" value="P:positive regulation of transcription by RNA polymerase II"/>
    <property type="evidence" value="ECO:0007669"/>
    <property type="project" value="TreeGrafter"/>
</dbReference>
<keyword evidence="8" id="KW-0539">Nucleus</keyword>
<organism evidence="12 13">
    <name type="scientific">Oldenlandia corymbosa var. corymbosa</name>
    <dbReference type="NCBI Taxonomy" id="529605"/>
    <lineage>
        <taxon>Eukaryota</taxon>
        <taxon>Viridiplantae</taxon>
        <taxon>Streptophyta</taxon>
        <taxon>Embryophyta</taxon>
        <taxon>Tracheophyta</taxon>
        <taxon>Spermatophyta</taxon>
        <taxon>Magnoliopsida</taxon>
        <taxon>eudicotyledons</taxon>
        <taxon>Gunneridae</taxon>
        <taxon>Pentapetalae</taxon>
        <taxon>asterids</taxon>
        <taxon>lamiids</taxon>
        <taxon>Gentianales</taxon>
        <taxon>Rubiaceae</taxon>
        <taxon>Rubioideae</taxon>
        <taxon>Spermacoceae</taxon>
        <taxon>Hedyotis-Oldenlandia complex</taxon>
        <taxon>Oldenlandia</taxon>
    </lineage>
</organism>
<evidence type="ECO:0000256" key="5">
    <source>
        <dbReference type="ARBA" id="ARBA00022771"/>
    </source>
</evidence>
<reference evidence="12" key="1">
    <citation type="submission" date="2023-03" db="EMBL/GenBank/DDBJ databases">
        <authorList>
            <person name="Julca I."/>
        </authorList>
    </citation>
    <scope>NUCLEOTIDE SEQUENCE</scope>
</reference>
<keyword evidence="6" id="KW-0862">Zinc</keyword>
<keyword evidence="7" id="KW-0234">DNA repair</keyword>
<dbReference type="InterPro" id="IPR001357">
    <property type="entry name" value="BRCT_dom"/>
</dbReference>
<dbReference type="GO" id="GO:0000724">
    <property type="term" value="P:double-strand break repair via homologous recombination"/>
    <property type="evidence" value="ECO:0007669"/>
    <property type="project" value="TreeGrafter"/>
</dbReference>
<dbReference type="AlphaFoldDB" id="A0AAV1DI81"/>
<evidence type="ECO:0000256" key="3">
    <source>
        <dbReference type="ARBA" id="ARBA00022737"/>
    </source>
</evidence>
<accession>A0AAV1DI81</accession>
<keyword evidence="4" id="KW-0227">DNA damage</keyword>
<evidence type="ECO:0000256" key="1">
    <source>
        <dbReference type="ARBA" id="ARBA00004123"/>
    </source>
</evidence>
<feature type="region of interest" description="Disordered" evidence="9">
    <location>
        <begin position="184"/>
        <end position="209"/>
    </location>
</feature>